<dbReference type="KEGG" id="awd:AWOD_I_2276"/>
<dbReference type="SUPFAM" id="SSF89946">
    <property type="entry name" value="Hypothetical protein VC0424"/>
    <property type="match status" value="1"/>
</dbReference>
<keyword evidence="5" id="KW-1185">Reference proteome</keyword>
<protein>
    <recommendedName>
        <fullName evidence="2">Regulator of ribonuclease activity B</fullName>
    </recommendedName>
</protein>
<dbReference type="Gene3D" id="3.30.70.970">
    <property type="entry name" value="RraB-like"/>
    <property type="match status" value="1"/>
</dbReference>
<proteinExistence type="inferred from homology"/>
<dbReference type="EMBL" id="LN554846">
    <property type="protein sequence ID" value="CED72334.1"/>
    <property type="molecule type" value="Genomic_DNA"/>
</dbReference>
<dbReference type="AlphaFoldDB" id="A0A090KLC3"/>
<sequence>MSQEDEYLSVEQFLELQKAETREIIESLKADGSEPDALYAIEHHLMAEDFKALENAVVEAFKMGFEVLEAEELEDEDGAKILCCDAVMDSILDADVIDDQVEKLVQLAEKFDIIYDGWGTYYEGEDAEYDVIEDGDEE</sequence>
<evidence type="ECO:0000259" key="3">
    <source>
        <dbReference type="Pfam" id="PF06877"/>
    </source>
</evidence>
<dbReference type="HAMAP" id="MF_01888">
    <property type="entry name" value="RraB"/>
    <property type="match status" value="1"/>
</dbReference>
<dbReference type="PATRIC" id="fig|80852.17.peg.2355"/>
<dbReference type="InterPro" id="IPR016716">
    <property type="entry name" value="RraB"/>
</dbReference>
<accession>A0A090KLC3</accession>
<evidence type="ECO:0000256" key="1">
    <source>
        <dbReference type="ARBA" id="ARBA00022490"/>
    </source>
</evidence>
<dbReference type="GO" id="GO:0019899">
    <property type="term" value="F:enzyme binding"/>
    <property type="evidence" value="ECO:0007669"/>
    <property type="project" value="UniProtKB-UniRule"/>
</dbReference>
<keyword evidence="1 2" id="KW-0963">Cytoplasm</keyword>
<dbReference type="GO" id="GO:0060698">
    <property type="term" value="F:endoribonuclease inhibitor activity"/>
    <property type="evidence" value="ECO:0007669"/>
    <property type="project" value="UniProtKB-UniRule"/>
</dbReference>
<evidence type="ECO:0000313" key="4">
    <source>
        <dbReference type="EMBL" id="CED72334.1"/>
    </source>
</evidence>
<dbReference type="InterPro" id="IPR009671">
    <property type="entry name" value="RraB_dom"/>
</dbReference>
<dbReference type="GO" id="GO:0005737">
    <property type="term" value="C:cytoplasm"/>
    <property type="evidence" value="ECO:0007669"/>
    <property type="project" value="UniProtKB-SubCell"/>
</dbReference>
<comment type="function">
    <text evidence="2">Globally modulates RNA abundance by binding to RNase E (Rne) and regulating its endonucleolytic activity. Can modulate Rne action in a substrate-dependent manner by altering the composition of the degradosome.</text>
</comment>
<comment type="subunit">
    <text evidence="2">Interacts with the C-terminal region of Rne.</text>
</comment>
<dbReference type="OrthoDB" id="7065464at2"/>
<dbReference type="Pfam" id="PF06877">
    <property type="entry name" value="RraB"/>
    <property type="match status" value="1"/>
</dbReference>
<dbReference type="NCBIfam" id="NF008393">
    <property type="entry name" value="PRK11191.1"/>
    <property type="match status" value="1"/>
</dbReference>
<dbReference type="STRING" id="80852.AWOD_I_2276"/>
<comment type="subcellular location">
    <subcellularLocation>
        <location evidence="2">Cytoplasm</location>
    </subcellularLocation>
</comment>
<dbReference type="Proteomes" id="UP000032427">
    <property type="component" value="Chromosome 1"/>
</dbReference>
<evidence type="ECO:0000256" key="2">
    <source>
        <dbReference type="HAMAP-Rule" id="MF_01888"/>
    </source>
</evidence>
<reference evidence="5" key="1">
    <citation type="submission" date="2014-09" db="EMBL/GenBank/DDBJ databases">
        <authorList>
            <person name="Hjerde E."/>
        </authorList>
    </citation>
    <scope>NUCLEOTIDE SEQUENCE [LARGE SCALE GENOMIC DNA]</scope>
    <source>
        <strain evidence="5">06/09/139</strain>
    </source>
</reference>
<organism evidence="4 5">
    <name type="scientific">Aliivibrio wodanis</name>
    <dbReference type="NCBI Taxonomy" id="80852"/>
    <lineage>
        <taxon>Bacteria</taxon>
        <taxon>Pseudomonadati</taxon>
        <taxon>Pseudomonadota</taxon>
        <taxon>Gammaproteobacteria</taxon>
        <taxon>Vibrionales</taxon>
        <taxon>Vibrionaceae</taxon>
        <taxon>Aliivibrio</taxon>
    </lineage>
</organism>
<gene>
    <name evidence="2" type="primary">rraB</name>
    <name evidence="4" type="ORF">AWOD_I_2276</name>
</gene>
<evidence type="ECO:0000313" key="5">
    <source>
        <dbReference type="Proteomes" id="UP000032427"/>
    </source>
</evidence>
<dbReference type="InterPro" id="IPR036701">
    <property type="entry name" value="RraB-like_sf"/>
</dbReference>
<feature type="domain" description="Regulator of ribonuclease activity B" evidence="3">
    <location>
        <begin position="19"/>
        <end position="120"/>
    </location>
</feature>
<dbReference type="PIRSF" id="PIRSF018193">
    <property type="entry name" value="UCP018193"/>
    <property type="match status" value="1"/>
</dbReference>
<name>A0A090KLC3_9GAMM</name>
<comment type="similarity">
    <text evidence="2">Belongs to the RraB family.</text>
</comment>
<dbReference type="GeneID" id="28541862"/>
<dbReference type="HOGENOM" id="CLU_128640_0_0_6"/>